<dbReference type="Proteomes" id="UP000182975">
    <property type="component" value="Unassembled WGS sequence"/>
</dbReference>
<reference evidence="5" key="1">
    <citation type="submission" date="2016-10" db="EMBL/GenBank/DDBJ databases">
        <authorList>
            <person name="Varghese N."/>
        </authorList>
    </citation>
    <scope>NUCLEOTIDE SEQUENCE [LARGE SCALE GENOMIC DNA]</scope>
    <source>
        <strain evidence="5">DSM 21843</strain>
    </source>
</reference>
<dbReference type="Pfam" id="PF01648">
    <property type="entry name" value="ACPS"/>
    <property type="match status" value="1"/>
</dbReference>
<proteinExistence type="inferred from homology"/>
<dbReference type="RefSeq" id="WP_066661558.1">
    <property type="nucleotide sequence ID" value="NZ_CP011402.1"/>
</dbReference>
<evidence type="ECO:0000313" key="4">
    <source>
        <dbReference type="EMBL" id="SEO93265.1"/>
    </source>
</evidence>
<dbReference type="PANTHER" id="PTHR12215:SF10">
    <property type="entry name" value="L-AMINOADIPATE-SEMIALDEHYDE DEHYDROGENASE-PHOSPHOPANTETHEINYL TRANSFERASE"/>
    <property type="match status" value="1"/>
</dbReference>
<sequence length="227" mass="24600">MPVLQSLDGPIVWVVDTRNTPGSCEEWDAWLTERERNRAASFKFERLASFYRAVHAGVRLHVAALAGVQPNQVAIDQLPCPRCGSVRHGPPSLVVEGTRLHFSLSKAQPYCAFAIAPFPVGVDVERGDASSIAGELASDAFTARELDAIRAHGPHEALRLWVRKEALVKARGIGFADAPSKICAIDDVHACEDGTWHVRDIVQGEALQVALCVPLERAEAPVCVKAP</sequence>
<feature type="domain" description="4'-phosphopantetheinyl transferase" evidence="3">
    <location>
        <begin position="119"/>
        <end position="177"/>
    </location>
</feature>
<name>A0A1H8TQX3_9ACTN</name>
<evidence type="ECO:0000259" key="3">
    <source>
        <dbReference type="Pfam" id="PF01648"/>
    </source>
</evidence>
<gene>
    <name evidence="4" type="ORF">SAMN02910314_01657</name>
</gene>
<keyword evidence="2 4" id="KW-0808">Transferase</keyword>
<protein>
    <submittedName>
        <fullName evidence="4">4'-phosphopantetheinyl transferase</fullName>
    </submittedName>
</protein>
<dbReference type="GO" id="GO:0008897">
    <property type="term" value="F:holo-[acyl-carrier-protein] synthase activity"/>
    <property type="evidence" value="ECO:0007669"/>
    <property type="project" value="InterPro"/>
</dbReference>
<evidence type="ECO:0000313" key="5">
    <source>
        <dbReference type="Proteomes" id="UP000182975"/>
    </source>
</evidence>
<dbReference type="GO" id="GO:0000287">
    <property type="term" value="F:magnesium ion binding"/>
    <property type="evidence" value="ECO:0007669"/>
    <property type="project" value="InterPro"/>
</dbReference>
<keyword evidence="5" id="KW-1185">Reference proteome</keyword>
<evidence type="ECO:0000256" key="2">
    <source>
        <dbReference type="ARBA" id="ARBA00022679"/>
    </source>
</evidence>
<dbReference type="GO" id="GO:0005829">
    <property type="term" value="C:cytosol"/>
    <property type="evidence" value="ECO:0007669"/>
    <property type="project" value="TreeGrafter"/>
</dbReference>
<organism evidence="4 5">
    <name type="scientific">Denitrobacterium detoxificans</name>
    <dbReference type="NCBI Taxonomy" id="79604"/>
    <lineage>
        <taxon>Bacteria</taxon>
        <taxon>Bacillati</taxon>
        <taxon>Actinomycetota</taxon>
        <taxon>Coriobacteriia</taxon>
        <taxon>Eggerthellales</taxon>
        <taxon>Eggerthellaceae</taxon>
        <taxon>Denitrobacterium</taxon>
    </lineage>
</organism>
<accession>A0A1H8TQX3</accession>
<dbReference type="InterPro" id="IPR008278">
    <property type="entry name" value="4-PPantetheinyl_Trfase_dom"/>
</dbReference>
<dbReference type="SUPFAM" id="SSF56214">
    <property type="entry name" value="4'-phosphopantetheinyl transferase"/>
    <property type="match status" value="2"/>
</dbReference>
<dbReference type="AlphaFoldDB" id="A0A1H8TQX3"/>
<dbReference type="EMBL" id="FOEC01000012">
    <property type="protein sequence ID" value="SEO93265.1"/>
    <property type="molecule type" value="Genomic_DNA"/>
</dbReference>
<dbReference type="Gene3D" id="3.90.470.20">
    <property type="entry name" value="4'-phosphopantetheinyl transferase domain"/>
    <property type="match status" value="1"/>
</dbReference>
<dbReference type="InterPro" id="IPR037143">
    <property type="entry name" value="4-PPantetheinyl_Trfase_dom_sf"/>
</dbReference>
<dbReference type="PANTHER" id="PTHR12215">
    <property type="entry name" value="PHOSPHOPANTETHEINE TRANSFERASE"/>
    <property type="match status" value="1"/>
</dbReference>
<dbReference type="OrthoDB" id="190168at2"/>
<dbReference type="GO" id="GO:0019878">
    <property type="term" value="P:lysine biosynthetic process via aminoadipic acid"/>
    <property type="evidence" value="ECO:0007669"/>
    <property type="project" value="TreeGrafter"/>
</dbReference>
<dbReference type="InterPro" id="IPR050559">
    <property type="entry name" value="P-Pant_transferase_sf"/>
</dbReference>
<evidence type="ECO:0000256" key="1">
    <source>
        <dbReference type="ARBA" id="ARBA00010990"/>
    </source>
</evidence>
<comment type="similarity">
    <text evidence="1">Belongs to the P-Pant transferase superfamily. Gsp/Sfp/HetI/AcpT family.</text>
</comment>